<keyword evidence="4" id="KW-0843">Virulence</keyword>
<keyword evidence="2" id="KW-0964">Secreted</keyword>
<sequence>MSQADHMNKLAEATSRGATLLNTTLTTVVEGRSLSYYTSPFSAAAAGRHLSRDVIATSLNGYSDSTDVSSSKVSNDTTVASLNTVSIVPSGTKTYVAGLRDSAEGNNVCYASLISPSHLLVGTYCVSGNIPWASVGSHYVNGTQDGEQIRVIAKLNHPKSSNSNFSHDFAVLVLEKPGSFKPVALASADENPTSRTANWLQKWAGVTREAKETRPMN</sequence>
<reference evidence="8" key="1">
    <citation type="submission" date="2020-03" db="EMBL/GenBank/DDBJ databases">
        <title>Hybrid Assembly of Korean Phytophthora infestans isolates.</title>
        <authorList>
            <person name="Prokchorchik M."/>
            <person name="Lee Y."/>
            <person name="Seo J."/>
            <person name="Cho J.-H."/>
            <person name="Park Y.-E."/>
            <person name="Jang D.-C."/>
            <person name="Im J.-S."/>
            <person name="Choi J.-G."/>
            <person name="Park H.-J."/>
            <person name="Lee G.-B."/>
            <person name="Lee Y.-G."/>
            <person name="Hong S.-Y."/>
            <person name="Cho K."/>
            <person name="Sohn K.H."/>
        </authorList>
    </citation>
    <scope>NUCLEOTIDE SEQUENCE</scope>
    <source>
        <strain evidence="8">KR_2_A2</strain>
    </source>
</reference>
<evidence type="ECO:0000256" key="2">
    <source>
        <dbReference type="ARBA" id="ARBA00022525"/>
    </source>
</evidence>
<dbReference type="PANTHER" id="PTHR24276">
    <property type="entry name" value="POLYSERASE-RELATED"/>
    <property type="match status" value="1"/>
</dbReference>
<protein>
    <submittedName>
        <fullName evidence="8">Trypsin</fullName>
    </submittedName>
</protein>
<name>A0A8S9V255_PHYIN</name>
<evidence type="ECO:0000256" key="4">
    <source>
        <dbReference type="ARBA" id="ARBA00023026"/>
    </source>
</evidence>
<accession>A0A8S9V255</accession>
<feature type="domain" description="Peptidase S1" evidence="7">
    <location>
        <begin position="93"/>
        <end position="203"/>
    </location>
</feature>
<keyword evidence="6" id="KW-0325">Glycoprotein</keyword>
<evidence type="ECO:0000313" key="9">
    <source>
        <dbReference type="Proteomes" id="UP000704712"/>
    </source>
</evidence>
<evidence type="ECO:0000256" key="3">
    <source>
        <dbReference type="ARBA" id="ARBA00022729"/>
    </source>
</evidence>
<dbReference type="Pfam" id="PF00089">
    <property type="entry name" value="Trypsin"/>
    <property type="match status" value="1"/>
</dbReference>
<dbReference type="GO" id="GO:0004252">
    <property type="term" value="F:serine-type endopeptidase activity"/>
    <property type="evidence" value="ECO:0007669"/>
    <property type="project" value="InterPro"/>
</dbReference>
<comment type="subcellular location">
    <subcellularLocation>
        <location evidence="1">Secreted</location>
    </subcellularLocation>
</comment>
<dbReference type="EMBL" id="JAACNO010000727">
    <property type="protein sequence ID" value="KAF4145462.1"/>
    <property type="molecule type" value="Genomic_DNA"/>
</dbReference>
<organism evidence="8 9">
    <name type="scientific">Phytophthora infestans</name>
    <name type="common">Potato late blight agent</name>
    <name type="synonym">Botrytis infestans</name>
    <dbReference type="NCBI Taxonomy" id="4787"/>
    <lineage>
        <taxon>Eukaryota</taxon>
        <taxon>Sar</taxon>
        <taxon>Stramenopiles</taxon>
        <taxon>Oomycota</taxon>
        <taxon>Peronosporomycetes</taxon>
        <taxon>Peronosporales</taxon>
        <taxon>Peronosporaceae</taxon>
        <taxon>Phytophthora</taxon>
    </lineage>
</organism>
<dbReference type="Gene3D" id="2.40.10.10">
    <property type="entry name" value="Trypsin-like serine proteases"/>
    <property type="match status" value="1"/>
</dbReference>
<dbReference type="Proteomes" id="UP000704712">
    <property type="component" value="Unassembled WGS sequence"/>
</dbReference>
<dbReference type="InterPro" id="IPR043504">
    <property type="entry name" value="Peptidase_S1_PA_chymotrypsin"/>
</dbReference>
<dbReference type="InterPro" id="IPR050430">
    <property type="entry name" value="Peptidase_S1"/>
</dbReference>
<comment type="caution">
    <text evidence="8">The sequence shown here is derived from an EMBL/GenBank/DDBJ whole genome shotgun (WGS) entry which is preliminary data.</text>
</comment>
<evidence type="ECO:0000256" key="1">
    <source>
        <dbReference type="ARBA" id="ARBA00004613"/>
    </source>
</evidence>
<gene>
    <name evidence="8" type="ORF">GN958_ATG05343</name>
</gene>
<dbReference type="AlphaFoldDB" id="A0A8S9V255"/>
<dbReference type="InterPro" id="IPR009003">
    <property type="entry name" value="Peptidase_S1_PA"/>
</dbReference>
<evidence type="ECO:0000256" key="6">
    <source>
        <dbReference type="ARBA" id="ARBA00023180"/>
    </source>
</evidence>
<evidence type="ECO:0000256" key="5">
    <source>
        <dbReference type="ARBA" id="ARBA00023157"/>
    </source>
</evidence>
<dbReference type="PANTHER" id="PTHR24276:SF98">
    <property type="entry name" value="FI18310P1-RELATED"/>
    <property type="match status" value="1"/>
</dbReference>
<evidence type="ECO:0000259" key="7">
    <source>
        <dbReference type="Pfam" id="PF00089"/>
    </source>
</evidence>
<keyword evidence="5" id="KW-1015">Disulfide bond</keyword>
<keyword evidence="3" id="KW-0732">Signal</keyword>
<proteinExistence type="predicted"/>
<dbReference type="GO" id="GO:0006508">
    <property type="term" value="P:proteolysis"/>
    <property type="evidence" value="ECO:0007669"/>
    <property type="project" value="InterPro"/>
</dbReference>
<dbReference type="SUPFAM" id="SSF50494">
    <property type="entry name" value="Trypsin-like serine proteases"/>
    <property type="match status" value="1"/>
</dbReference>
<evidence type="ECO:0000313" key="8">
    <source>
        <dbReference type="EMBL" id="KAF4145462.1"/>
    </source>
</evidence>
<dbReference type="InterPro" id="IPR001254">
    <property type="entry name" value="Trypsin_dom"/>
</dbReference>
<dbReference type="GO" id="GO:0005576">
    <property type="term" value="C:extracellular region"/>
    <property type="evidence" value="ECO:0007669"/>
    <property type="project" value="UniProtKB-SubCell"/>
</dbReference>